<sequence>MGSVRIIAYIDKTVVKIVGFKIDRINLMEIEKKLIEILKRPVRVIGVSGESLEFDVYELPPEQVYRNERNIIEAIANEGIEGVEVAKIVKAEQVPEVNLDDLILKPDEEYNCPAERWLRWKKLEEEK</sequence>
<dbReference type="AlphaFoldDB" id="Q3ACI5"/>
<dbReference type="RefSeq" id="WP_011344225.1">
    <property type="nucleotide sequence ID" value="NC_007503.1"/>
</dbReference>
<gene>
    <name evidence="1" type="ordered locus">CHY_1315</name>
</gene>
<dbReference type="HOGENOM" id="CLU_1966577_0_0_9"/>
<organism evidence="1 2">
    <name type="scientific">Carboxydothermus hydrogenoformans (strain ATCC BAA-161 / DSM 6008 / Z-2901)</name>
    <dbReference type="NCBI Taxonomy" id="246194"/>
    <lineage>
        <taxon>Bacteria</taxon>
        <taxon>Bacillati</taxon>
        <taxon>Bacillota</taxon>
        <taxon>Clostridia</taxon>
        <taxon>Thermoanaerobacterales</taxon>
        <taxon>Thermoanaerobacteraceae</taxon>
        <taxon>Carboxydothermus</taxon>
    </lineage>
</organism>
<reference evidence="1 2" key="1">
    <citation type="journal article" date="2005" name="PLoS Genet.">
        <title>Life in hot carbon monoxide: the complete genome sequence of Carboxydothermus hydrogenoformans Z-2901.</title>
        <authorList>
            <person name="Wu M."/>
            <person name="Ren Q."/>
            <person name="Durkin A.S."/>
            <person name="Daugherty S.C."/>
            <person name="Brinkac L.M."/>
            <person name="Dodson R.J."/>
            <person name="Madupu R."/>
            <person name="Sullivan S.A."/>
            <person name="Kolonay J.F."/>
            <person name="Haft D.H."/>
            <person name="Nelson W.C."/>
            <person name="Tallon L.J."/>
            <person name="Jones K.M."/>
            <person name="Ulrich L.E."/>
            <person name="Gonzalez J.M."/>
            <person name="Zhulin I.B."/>
            <person name="Robb F.T."/>
            <person name="Eisen J.A."/>
        </authorList>
    </citation>
    <scope>NUCLEOTIDE SEQUENCE [LARGE SCALE GENOMIC DNA]</scope>
    <source>
        <strain evidence="2">ATCC BAA-161 / DSM 6008 / Z-2901</strain>
    </source>
</reference>
<dbReference type="Proteomes" id="UP000002706">
    <property type="component" value="Chromosome"/>
</dbReference>
<proteinExistence type="predicted"/>
<dbReference type="EMBL" id="CP000141">
    <property type="protein sequence ID" value="ABB15547.1"/>
    <property type="molecule type" value="Genomic_DNA"/>
</dbReference>
<dbReference type="InParanoid" id="Q3ACI5"/>
<dbReference type="OrthoDB" id="1905256at2"/>
<dbReference type="eggNOG" id="ENOG50335VB">
    <property type="taxonomic scope" value="Bacteria"/>
</dbReference>
<evidence type="ECO:0000313" key="2">
    <source>
        <dbReference type="Proteomes" id="UP000002706"/>
    </source>
</evidence>
<protein>
    <submittedName>
        <fullName evidence="1">Uncharacterized protein</fullName>
    </submittedName>
</protein>
<accession>Q3ACI5</accession>
<dbReference type="KEGG" id="chy:CHY_1315"/>
<evidence type="ECO:0000313" key="1">
    <source>
        <dbReference type="EMBL" id="ABB15547.1"/>
    </source>
</evidence>
<dbReference type="STRING" id="246194.CHY_1315"/>
<keyword evidence="2" id="KW-1185">Reference proteome</keyword>
<name>Q3ACI5_CARHZ</name>